<accession>A0A819ZDV4</accession>
<evidence type="ECO:0000313" key="2">
    <source>
        <dbReference type="Proteomes" id="UP000663874"/>
    </source>
</evidence>
<dbReference type="EMBL" id="CAJOBE010013847">
    <property type="protein sequence ID" value="CAF4170594.1"/>
    <property type="molecule type" value="Genomic_DNA"/>
</dbReference>
<name>A0A819ZDV4_9BILA</name>
<reference evidence="1" key="1">
    <citation type="submission" date="2021-02" db="EMBL/GenBank/DDBJ databases">
        <authorList>
            <person name="Nowell W R."/>
        </authorList>
    </citation>
    <scope>NUCLEOTIDE SEQUENCE</scope>
</reference>
<sequence length="181" mass="20990">MLTLVIEFGRQRRKFDLIHPIDINLLENQIKLAFNIEDQNNNDYIIQIYDEQINDYLDLTPDLFNSTNKNLLKGQIILRELNSFQFQPKVTKQQIVGLITLESIENSLQKWSQLLQHIQLEISKELETVKETIIAVKSHYKLIDEPNTEDNCPAYPITTDCSSPSTGSQIVNRNPSPIFNF</sequence>
<gene>
    <name evidence="1" type="ORF">FNK824_LOCUS34667</name>
</gene>
<feature type="non-terminal residue" evidence="1">
    <location>
        <position position="181"/>
    </location>
</feature>
<proteinExistence type="predicted"/>
<protein>
    <submittedName>
        <fullName evidence="1">Uncharacterized protein</fullName>
    </submittedName>
</protein>
<evidence type="ECO:0000313" key="1">
    <source>
        <dbReference type="EMBL" id="CAF4170594.1"/>
    </source>
</evidence>
<organism evidence="1 2">
    <name type="scientific">Rotaria sordida</name>
    <dbReference type="NCBI Taxonomy" id="392033"/>
    <lineage>
        <taxon>Eukaryota</taxon>
        <taxon>Metazoa</taxon>
        <taxon>Spiralia</taxon>
        <taxon>Gnathifera</taxon>
        <taxon>Rotifera</taxon>
        <taxon>Eurotatoria</taxon>
        <taxon>Bdelloidea</taxon>
        <taxon>Philodinida</taxon>
        <taxon>Philodinidae</taxon>
        <taxon>Rotaria</taxon>
    </lineage>
</organism>
<dbReference type="Proteomes" id="UP000663874">
    <property type="component" value="Unassembled WGS sequence"/>
</dbReference>
<dbReference type="AlphaFoldDB" id="A0A819ZDV4"/>
<comment type="caution">
    <text evidence="1">The sequence shown here is derived from an EMBL/GenBank/DDBJ whole genome shotgun (WGS) entry which is preliminary data.</text>
</comment>